<keyword evidence="3" id="KW-0472">Membrane</keyword>
<dbReference type="OrthoDB" id="7301287at2"/>
<proteinExistence type="predicted"/>
<feature type="coiled-coil region" evidence="1">
    <location>
        <begin position="55"/>
        <end position="89"/>
    </location>
</feature>
<feature type="region of interest" description="Disordered" evidence="2">
    <location>
        <begin position="171"/>
        <end position="201"/>
    </location>
</feature>
<dbReference type="AlphaFoldDB" id="A0A2S2CRF3"/>
<keyword evidence="3" id="KW-1133">Transmembrane helix</keyword>
<evidence type="ECO:0000256" key="1">
    <source>
        <dbReference type="SAM" id="Coils"/>
    </source>
</evidence>
<name>A0A2S2CRF3_9PROT</name>
<dbReference type="Proteomes" id="UP000245629">
    <property type="component" value="Chromosome 2"/>
</dbReference>
<keyword evidence="5" id="KW-1185">Reference proteome</keyword>
<reference evidence="5" key="1">
    <citation type="submission" date="2018-05" db="EMBL/GenBank/DDBJ databases">
        <title>Azospirillum thermophila sp. nov., a novel isolated from hot spring.</title>
        <authorList>
            <person name="Zhao Z."/>
        </authorList>
    </citation>
    <scope>NUCLEOTIDE SEQUENCE [LARGE SCALE GENOMIC DNA]</scope>
    <source>
        <strain evidence="5">CFH 70021</strain>
    </source>
</reference>
<protein>
    <submittedName>
        <fullName evidence="4">Uncharacterized protein</fullName>
    </submittedName>
</protein>
<evidence type="ECO:0000313" key="4">
    <source>
        <dbReference type="EMBL" id="AWK87091.1"/>
    </source>
</evidence>
<evidence type="ECO:0000313" key="5">
    <source>
        <dbReference type="Proteomes" id="UP000245629"/>
    </source>
</evidence>
<sequence>MTALMLYGAVLLMVASVIVNRIGQRRAALAHRRLQTDEGTLRTLEHEVGDRSRALHILRERCAGLDEQLDEARVAVDQLSQKMERAKAAPVERYFVFDRQDPRPGTIWALQVGRSADAPPALPRMETSWKAPRTYLVVAGNQREAMDRVAHRYSRNAGFEVGTATTCHLFGAKQPGKDDPALSGLPAGPGRAGQRRPATAG</sequence>
<keyword evidence="3" id="KW-0812">Transmembrane</keyword>
<dbReference type="EMBL" id="CP029353">
    <property type="protein sequence ID" value="AWK87091.1"/>
    <property type="molecule type" value="Genomic_DNA"/>
</dbReference>
<gene>
    <name evidence="4" type="ORF">DEW08_13400</name>
</gene>
<feature type="transmembrane region" description="Helical" evidence="3">
    <location>
        <begin position="6"/>
        <end position="23"/>
    </location>
</feature>
<keyword evidence="1" id="KW-0175">Coiled coil</keyword>
<evidence type="ECO:0000256" key="2">
    <source>
        <dbReference type="SAM" id="MobiDB-lite"/>
    </source>
</evidence>
<dbReference type="KEGG" id="azz:DEW08_13400"/>
<dbReference type="RefSeq" id="WP_109327865.1">
    <property type="nucleotide sequence ID" value="NZ_CP029353.1"/>
</dbReference>
<organism evidence="4 5">
    <name type="scientific">Azospirillum thermophilum</name>
    <dbReference type="NCBI Taxonomy" id="2202148"/>
    <lineage>
        <taxon>Bacteria</taxon>
        <taxon>Pseudomonadati</taxon>
        <taxon>Pseudomonadota</taxon>
        <taxon>Alphaproteobacteria</taxon>
        <taxon>Rhodospirillales</taxon>
        <taxon>Azospirillaceae</taxon>
        <taxon>Azospirillum</taxon>
    </lineage>
</organism>
<evidence type="ECO:0000256" key="3">
    <source>
        <dbReference type="SAM" id="Phobius"/>
    </source>
</evidence>
<accession>A0A2S2CRF3</accession>